<keyword evidence="1" id="KW-0238">DNA-binding</keyword>
<protein>
    <submittedName>
        <fullName evidence="1">DNA-binding response regulator</fullName>
    </submittedName>
</protein>
<gene>
    <name evidence="1" type="ORF">HMI49_07035</name>
</gene>
<reference evidence="1 2" key="1">
    <citation type="submission" date="2020-05" db="EMBL/GenBank/DDBJ databases">
        <authorList>
            <person name="Whitworth D."/>
        </authorList>
    </citation>
    <scope>NUCLEOTIDE SEQUENCE [LARGE SCALE GENOMIC DNA]</scope>
    <source>
        <strain evidence="1 2">AB043B</strain>
    </source>
</reference>
<keyword evidence="2" id="KW-1185">Reference proteome</keyword>
<organism evidence="1 2">
    <name type="scientific">Corallococcus exercitus</name>
    <dbReference type="NCBI Taxonomy" id="2316736"/>
    <lineage>
        <taxon>Bacteria</taxon>
        <taxon>Pseudomonadati</taxon>
        <taxon>Myxococcota</taxon>
        <taxon>Myxococcia</taxon>
        <taxon>Myxococcales</taxon>
        <taxon>Cystobacterineae</taxon>
        <taxon>Myxococcaceae</taxon>
        <taxon>Corallococcus</taxon>
    </lineage>
</organism>
<dbReference type="InterPro" id="IPR011006">
    <property type="entry name" value="CheY-like_superfamily"/>
</dbReference>
<accession>A0A3A8HY18</accession>
<dbReference type="SUPFAM" id="SSF52172">
    <property type="entry name" value="CheY-like"/>
    <property type="match status" value="1"/>
</dbReference>
<proteinExistence type="predicted"/>
<dbReference type="Proteomes" id="UP000563426">
    <property type="component" value="Unassembled WGS sequence"/>
</dbReference>
<dbReference type="RefSeq" id="WP_120526738.1">
    <property type="nucleotide sequence ID" value="NZ_JABFJV010000025.1"/>
</dbReference>
<name>A0A3A8HY18_9BACT</name>
<evidence type="ECO:0000313" key="2">
    <source>
        <dbReference type="Proteomes" id="UP000563426"/>
    </source>
</evidence>
<sequence>MASLRTTRALLLGADESLASLLADVLGDLGIALFLDAGDAARPDLVLAHVERGEAILPVLTRARACAAAAPVVVLLPFADERLVSRALCQGARACFALGRPLDELRALLRSHFPSLETTHG</sequence>
<evidence type="ECO:0000313" key="1">
    <source>
        <dbReference type="EMBL" id="NOK32951.1"/>
    </source>
</evidence>
<dbReference type="EMBL" id="JABFJV010000025">
    <property type="protein sequence ID" value="NOK32951.1"/>
    <property type="molecule type" value="Genomic_DNA"/>
</dbReference>
<dbReference type="GO" id="GO:0003677">
    <property type="term" value="F:DNA binding"/>
    <property type="evidence" value="ECO:0007669"/>
    <property type="project" value="UniProtKB-KW"/>
</dbReference>
<comment type="caution">
    <text evidence="1">The sequence shown here is derived from an EMBL/GenBank/DDBJ whole genome shotgun (WGS) entry which is preliminary data.</text>
</comment>
<dbReference type="OrthoDB" id="5524731at2"/>
<dbReference type="AlphaFoldDB" id="A0A3A8HY18"/>